<organism evidence="3 4">
    <name type="scientific">Rhodanobacter caeni</name>
    <dbReference type="NCBI Taxonomy" id="657654"/>
    <lineage>
        <taxon>Bacteria</taxon>
        <taxon>Pseudomonadati</taxon>
        <taxon>Pseudomonadota</taxon>
        <taxon>Gammaproteobacteria</taxon>
        <taxon>Lysobacterales</taxon>
        <taxon>Rhodanobacteraceae</taxon>
        <taxon>Rhodanobacter</taxon>
    </lineage>
</organism>
<proteinExistence type="predicted"/>
<keyword evidence="1" id="KW-0732">Signal</keyword>
<sequence>MKSSFRPSSTIVLSVLMALVALPLLAQAQVRKLDPQNLYRYWILLNTQIKLDAPNSGLNLDKPGCAAVTYMVGSDGVPMDVELVKLVPKSDLGPMAVNAVSSFRYGPSLTNRNAEPVATYYIVPFNAPEDKAARQQVIDACKLPGYDSPH</sequence>
<feature type="chain" id="PRO_5045154553" description="TonB C-terminal domain-containing protein" evidence="1">
    <location>
        <begin position="29"/>
        <end position="150"/>
    </location>
</feature>
<dbReference type="RefSeq" id="WP_343883830.1">
    <property type="nucleotide sequence ID" value="NZ_BAAAFO010000005.1"/>
</dbReference>
<protein>
    <recommendedName>
        <fullName evidence="2">TonB C-terminal domain-containing protein</fullName>
    </recommendedName>
</protein>
<accession>A0ABN0UWU7</accession>
<name>A0ABN0UWU7_9GAMM</name>
<dbReference type="InterPro" id="IPR037682">
    <property type="entry name" value="TonB_C"/>
</dbReference>
<feature type="signal peptide" evidence="1">
    <location>
        <begin position="1"/>
        <end position="28"/>
    </location>
</feature>
<dbReference type="Proteomes" id="UP001500657">
    <property type="component" value="Unassembled WGS sequence"/>
</dbReference>
<evidence type="ECO:0000256" key="1">
    <source>
        <dbReference type="SAM" id="SignalP"/>
    </source>
</evidence>
<comment type="caution">
    <text evidence="3">The sequence shown here is derived from an EMBL/GenBank/DDBJ whole genome shotgun (WGS) entry which is preliminary data.</text>
</comment>
<keyword evidence="4" id="KW-1185">Reference proteome</keyword>
<reference evidence="3 4" key="1">
    <citation type="journal article" date="2019" name="Int. J. Syst. Evol. Microbiol.">
        <title>The Global Catalogue of Microorganisms (GCM) 10K type strain sequencing project: providing services to taxonomists for standard genome sequencing and annotation.</title>
        <authorList>
            <consortium name="The Broad Institute Genomics Platform"/>
            <consortium name="The Broad Institute Genome Sequencing Center for Infectious Disease"/>
            <person name="Wu L."/>
            <person name="Ma J."/>
        </authorList>
    </citation>
    <scope>NUCLEOTIDE SEQUENCE [LARGE SCALE GENOMIC DNA]</scope>
    <source>
        <strain evidence="3 4">JCM 16242</strain>
    </source>
</reference>
<feature type="domain" description="TonB C-terminal" evidence="2">
    <location>
        <begin position="62"/>
        <end position="126"/>
    </location>
</feature>
<dbReference type="Pfam" id="PF03544">
    <property type="entry name" value="TonB_C"/>
    <property type="match status" value="1"/>
</dbReference>
<evidence type="ECO:0000313" key="3">
    <source>
        <dbReference type="EMBL" id="GAA0263804.1"/>
    </source>
</evidence>
<gene>
    <name evidence="3" type="ORF">GCM10009126_31880</name>
</gene>
<dbReference type="SUPFAM" id="SSF74653">
    <property type="entry name" value="TolA/TonB C-terminal domain"/>
    <property type="match status" value="1"/>
</dbReference>
<dbReference type="Gene3D" id="3.30.1150.10">
    <property type="match status" value="1"/>
</dbReference>
<evidence type="ECO:0000313" key="4">
    <source>
        <dbReference type="Proteomes" id="UP001500657"/>
    </source>
</evidence>
<dbReference type="EMBL" id="BAAAFO010000005">
    <property type="protein sequence ID" value="GAA0263804.1"/>
    <property type="molecule type" value="Genomic_DNA"/>
</dbReference>
<evidence type="ECO:0000259" key="2">
    <source>
        <dbReference type="Pfam" id="PF03544"/>
    </source>
</evidence>